<evidence type="ECO:0000256" key="1">
    <source>
        <dbReference type="ARBA" id="ARBA00022723"/>
    </source>
</evidence>
<evidence type="ECO:0000256" key="5">
    <source>
        <dbReference type="PROSITE-ProRule" id="PRU00309"/>
    </source>
</evidence>
<accession>A0A6G0XZC6</accession>
<dbReference type="SMART" id="SM00692">
    <property type="entry name" value="DM3"/>
    <property type="match status" value="1"/>
</dbReference>
<keyword evidence="1" id="KW-0479">Metal-binding</keyword>
<dbReference type="EMBL" id="VUJU01007341">
    <property type="protein sequence ID" value="KAF0746058.1"/>
    <property type="molecule type" value="Genomic_DNA"/>
</dbReference>
<dbReference type="OrthoDB" id="6611034at2759"/>
<dbReference type="SUPFAM" id="SSF57716">
    <property type="entry name" value="Glucocorticoid receptor-like (DNA-binding domain)"/>
    <property type="match status" value="1"/>
</dbReference>
<keyword evidence="3" id="KW-0862">Zinc</keyword>
<evidence type="ECO:0000256" key="4">
    <source>
        <dbReference type="ARBA" id="ARBA00023125"/>
    </source>
</evidence>
<evidence type="ECO:0000259" key="6">
    <source>
        <dbReference type="PROSITE" id="PS50950"/>
    </source>
</evidence>
<organism evidence="7 8">
    <name type="scientific">Aphis craccivora</name>
    <name type="common">Cowpea aphid</name>
    <dbReference type="NCBI Taxonomy" id="307492"/>
    <lineage>
        <taxon>Eukaryota</taxon>
        <taxon>Metazoa</taxon>
        <taxon>Ecdysozoa</taxon>
        <taxon>Arthropoda</taxon>
        <taxon>Hexapoda</taxon>
        <taxon>Insecta</taxon>
        <taxon>Pterygota</taxon>
        <taxon>Neoptera</taxon>
        <taxon>Paraneoptera</taxon>
        <taxon>Hemiptera</taxon>
        <taxon>Sternorrhyncha</taxon>
        <taxon>Aphidomorpha</taxon>
        <taxon>Aphidoidea</taxon>
        <taxon>Aphididae</taxon>
        <taxon>Aphidini</taxon>
        <taxon>Aphis</taxon>
        <taxon>Aphis</taxon>
    </lineage>
</organism>
<evidence type="ECO:0000256" key="3">
    <source>
        <dbReference type="ARBA" id="ARBA00022833"/>
    </source>
</evidence>
<sequence length="128" mass="15153">MITSYHYQTYTIVENTDITVPKMSGCTALNCSNTRSKEILTKRRTIWLQNCRREKWQLINSSELCEIHFEERQFEQHHLDGLKKLKSNAIPTLFDIPNPPHLLETNRKSLYEVIESKDSDLAIFTQYY</sequence>
<comment type="caution">
    <text evidence="7">The sequence shown here is derived from an EMBL/GenBank/DDBJ whole genome shotgun (WGS) entry which is preliminary data.</text>
</comment>
<keyword evidence="2 5" id="KW-0863">Zinc-finger</keyword>
<dbReference type="AlphaFoldDB" id="A0A6G0XZC6"/>
<keyword evidence="8" id="KW-1185">Reference proteome</keyword>
<name>A0A6G0XZC6_APHCR</name>
<reference evidence="7 8" key="1">
    <citation type="submission" date="2019-08" db="EMBL/GenBank/DDBJ databases">
        <title>Whole genome of Aphis craccivora.</title>
        <authorList>
            <person name="Voronova N.V."/>
            <person name="Shulinski R.S."/>
            <person name="Bandarenka Y.V."/>
            <person name="Zhorov D.G."/>
            <person name="Warner D."/>
        </authorList>
    </citation>
    <scope>NUCLEOTIDE SEQUENCE [LARGE SCALE GENOMIC DNA]</scope>
    <source>
        <strain evidence="7">180601</strain>
        <tissue evidence="7">Whole Body</tissue>
    </source>
</reference>
<dbReference type="InterPro" id="IPR006612">
    <property type="entry name" value="THAP_Znf"/>
</dbReference>
<dbReference type="Proteomes" id="UP000478052">
    <property type="component" value="Unassembled WGS sequence"/>
</dbReference>
<keyword evidence="4 5" id="KW-0238">DNA-binding</keyword>
<dbReference type="Pfam" id="PF05485">
    <property type="entry name" value="THAP"/>
    <property type="match status" value="1"/>
</dbReference>
<feature type="domain" description="THAP-type" evidence="6">
    <location>
        <begin position="20"/>
        <end position="94"/>
    </location>
</feature>
<dbReference type="PANTHER" id="PTHR46927:SF3">
    <property type="entry name" value="THAP-TYPE DOMAIN-CONTAINING PROTEIN"/>
    <property type="match status" value="1"/>
</dbReference>
<evidence type="ECO:0000313" key="7">
    <source>
        <dbReference type="EMBL" id="KAF0746058.1"/>
    </source>
</evidence>
<protein>
    <submittedName>
        <fullName evidence="7">THAP domain-containing protein 2-like</fullName>
    </submittedName>
</protein>
<dbReference type="PANTHER" id="PTHR46927">
    <property type="entry name" value="AGAP005574-PA"/>
    <property type="match status" value="1"/>
</dbReference>
<evidence type="ECO:0000313" key="8">
    <source>
        <dbReference type="Proteomes" id="UP000478052"/>
    </source>
</evidence>
<evidence type="ECO:0000256" key="2">
    <source>
        <dbReference type="ARBA" id="ARBA00022771"/>
    </source>
</evidence>
<dbReference type="InterPro" id="IPR052224">
    <property type="entry name" value="THAP_domain_protein"/>
</dbReference>
<proteinExistence type="predicted"/>
<dbReference type="GO" id="GO:0003677">
    <property type="term" value="F:DNA binding"/>
    <property type="evidence" value="ECO:0007669"/>
    <property type="project" value="UniProtKB-UniRule"/>
</dbReference>
<dbReference type="GO" id="GO:0008270">
    <property type="term" value="F:zinc ion binding"/>
    <property type="evidence" value="ECO:0007669"/>
    <property type="project" value="UniProtKB-KW"/>
</dbReference>
<gene>
    <name evidence="7" type="ORF">FWK35_00026306</name>
</gene>
<dbReference type="PROSITE" id="PS50950">
    <property type="entry name" value="ZF_THAP"/>
    <property type="match status" value="1"/>
</dbReference>
<dbReference type="SMART" id="SM00980">
    <property type="entry name" value="THAP"/>
    <property type="match status" value="1"/>
</dbReference>